<feature type="domain" description="ParB-like N-terminal" evidence="1">
    <location>
        <begin position="53"/>
        <end position="151"/>
    </location>
</feature>
<evidence type="ECO:0000259" key="1">
    <source>
        <dbReference type="SMART" id="SM00470"/>
    </source>
</evidence>
<dbReference type="PANTHER" id="PTHR30083:SF1">
    <property type="entry name" value="TRANSCRIPTIONAL REGULATOR"/>
    <property type="match status" value="1"/>
</dbReference>
<evidence type="ECO:0000313" key="3">
    <source>
        <dbReference type="Proteomes" id="UP001058271"/>
    </source>
</evidence>
<dbReference type="CDD" id="cd16397">
    <property type="entry name" value="IbrB_like"/>
    <property type="match status" value="1"/>
</dbReference>
<dbReference type="PANTHER" id="PTHR30083">
    <property type="entry name" value="TRANSCRIPTIONAL REGULATOR-RELATED"/>
    <property type="match status" value="1"/>
</dbReference>
<organism evidence="2 3">
    <name type="scientific">Dactylosporangium roseum</name>
    <dbReference type="NCBI Taxonomy" id="47989"/>
    <lineage>
        <taxon>Bacteria</taxon>
        <taxon>Bacillati</taxon>
        <taxon>Actinomycetota</taxon>
        <taxon>Actinomycetes</taxon>
        <taxon>Micromonosporales</taxon>
        <taxon>Micromonosporaceae</taxon>
        <taxon>Dactylosporangium</taxon>
    </lineage>
</organism>
<dbReference type="SUPFAM" id="SSF110849">
    <property type="entry name" value="ParB/Sulfiredoxin"/>
    <property type="match status" value="1"/>
</dbReference>
<dbReference type="RefSeq" id="WP_260727165.1">
    <property type="nucleotide sequence ID" value="NZ_BAAABS010000033.1"/>
</dbReference>
<dbReference type="SMART" id="SM00470">
    <property type="entry name" value="ParB"/>
    <property type="match status" value="1"/>
</dbReference>
<proteinExistence type="predicted"/>
<name>A0ABY5Z7I2_9ACTN</name>
<dbReference type="Pfam" id="PF02195">
    <property type="entry name" value="ParB_N"/>
    <property type="match status" value="1"/>
</dbReference>
<protein>
    <submittedName>
        <fullName evidence="2">ParB-like nuclease domain-containing protein</fullName>
    </submittedName>
</protein>
<reference evidence="2" key="1">
    <citation type="submission" date="2021-04" db="EMBL/GenBank/DDBJ databases">
        <title>Biosynthetic gene clusters of Dactylosporangioum roseum.</title>
        <authorList>
            <person name="Hartkoorn R.C."/>
            <person name="Beaudoing E."/>
            <person name="Hot D."/>
            <person name="Moureu S."/>
        </authorList>
    </citation>
    <scope>NUCLEOTIDE SEQUENCE</scope>
    <source>
        <strain evidence="2">NRRL B-16295</strain>
    </source>
</reference>
<dbReference type="Gene3D" id="3.90.1530.10">
    <property type="entry name" value="Conserved hypothetical protein from pyrococcus furiosus pfu- 392566-001, ParB domain"/>
    <property type="match status" value="1"/>
</dbReference>
<dbReference type="InterPro" id="IPR036086">
    <property type="entry name" value="ParB/Sulfiredoxin_sf"/>
</dbReference>
<dbReference type="Proteomes" id="UP001058271">
    <property type="component" value="Chromosome"/>
</dbReference>
<keyword evidence="3" id="KW-1185">Reference proteome</keyword>
<sequence length="230" mass="26059">MDLIGQQLVERASALFAELDQIPEAERIDVINEVRLALREHSPMQREPVDCVLWVDADQVAGNEYNPNVVAKPEMDLLKLSIMSDGFTQPIVAWPVDDGAFEVVDGFHRHRIGKEVGAITKRVRGRLPVSVINAERTAKEDRVAATIRHNRARGVHQVDAMSEIVVDLARRNWSDEKIGKELGMEPDEVLRLKQVTGLAELFADRGFSEAWEAEPQESHRRTTRTVVRRR</sequence>
<accession>A0ABY5Z7I2</accession>
<evidence type="ECO:0000313" key="2">
    <source>
        <dbReference type="EMBL" id="UWZ37802.1"/>
    </source>
</evidence>
<dbReference type="EMBL" id="CP073721">
    <property type="protein sequence ID" value="UWZ37802.1"/>
    <property type="molecule type" value="Genomic_DNA"/>
</dbReference>
<gene>
    <name evidence="2" type="ORF">Drose_05890</name>
</gene>
<dbReference type="InterPro" id="IPR003115">
    <property type="entry name" value="ParB_N"/>
</dbReference>